<feature type="region of interest" description="Disordered" evidence="1">
    <location>
        <begin position="15"/>
        <end position="106"/>
    </location>
</feature>
<name>A0A0L0DI09_THETB</name>
<organism evidence="2 3">
    <name type="scientific">Thecamonas trahens ATCC 50062</name>
    <dbReference type="NCBI Taxonomy" id="461836"/>
    <lineage>
        <taxon>Eukaryota</taxon>
        <taxon>Apusozoa</taxon>
        <taxon>Apusomonadida</taxon>
        <taxon>Apusomonadidae</taxon>
        <taxon>Thecamonas</taxon>
    </lineage>
</organism>
<evidence type="ECO:0000313" key="3">
    <source>
        <dbReference type="Proteomes" id="UP000054408"/>
    </source>
</evidence>
<sequence length="106" mass="10368">MSTALTSARVVSAAAVSAAARSSSSSKKSDEANEALVAARSWPDGEMPTSYSDGGSQTSLGATQTTMSSSSCGGKTGTTAASGPLGTRTASEWVSSSRMAASPDGP</sequence>
<proteinExistence type="predicted"/>
<gene>
    <name evidence="2" type="ORF">AMSG_12151</name>
</gene>
<evidence type="ECO:0000256" key="1">
    <source>
        <dbReference type="SAM" id="MobiDB-lite"/>
    </source>
</evidence>
<accession>A0A0L0DI09</accession>
<reference evidence="2 3" key="1">
    <citation type="submission" date="2010-05" db="EMBL/GenBank/DDBJ databases">
        <title>The Genome Sequence of Thecamonas trahens ATCC 50062.</title>
        <authorList>
            <consortium name="The Broad Institute Genome Sequencing Platform"/>
            <person name="Russ C."/>
            <person name="Cuomo C."/>
            <person name="Shea T."/>
            <person name="Young S.K."/>
            <person name="Zeng Q."/>
            <person name="Koehrsen M."/>
            <person name="Haas B."/>
            <person name="Borodovsky M."/>
            <person name="Guigo R."/>
            <person name="Alvarado L."/>
            <person name="Berlin A."/>
            <person name="Bochicchio J."/>
            <person name="Borenstein D."/>
            <person name="Chapman S."/>
            <person name="Chen Z."/>
            <person name="Freedman E."/>
            <person name="Gellesch M."/>
            <person name="Goldberg J."/>
            <person name="Griggs A."/>
            <person name="Gujja S."/>
            <person name="Heilman E."/>
            <person name="Heiman D."/>
            <person name="Hepburn T."/>
            <person name="Howarth C."/>
            <person name="Jen D."/>
            <person name="Larson L."/>
            <person name="Mehta T."/>
            <person name="Park D."/>
            <person name="Pearson M."/>
            <person name="Roberts A."/>
            <person name="Saif S."/>
            <person name="Shenoy N."/>
            <person name="Sisk P."/>
            <person name="Stolte C."/>
            <person name="Sykes S."/>
            <person name="Thomson T."/>
            <person name="Walk T."/>
            <person name="White J."/>
            <person name="Yandava C."/>
            <person name="Burger G."/>
            <person name="Gray M.W."/>
            <person name="Holland P.W.H."/>
            <person name="King N."/>
            <person name="Lang F.B.F."/>
            <person name="Roger A.J."/>
            <person name="Ruiz-Trillo I."/>
            <person name="Lander E."/>
            <person name="Nusbaum C."/>
        </authorList>
    </citation>
    <scope>NUCLEOTIDE SEQUENCE [LARGE SCALE GENOMIC DNA]</scope>
    <source>
        <strain evidence="2 3">ATCC 50062</strain>
    </source>
</reference>
<feature type="compositionally biased region" description="Low complexity" evidence="1">
    <location>
        <begin position="15"/>
        <end position="26"/>
    </location>
</feature>
<feature type="compositionally biased region" description="Polar residues" evidence="1">
    <location>
        <begin position="88"/>
        <end position="99"/>
    </location>
</feature>
<dbReference type="AlphaFoldDB" id="A0A0L0DI09"/>
<evidence type="ECO:0000313" key="2">
    <source>
        <dbReference type="EMBL" id="KNC52004.1"/>
    </source>
</evidence>
<feature type="compositionally biased region" description="Polar residues" evidence="1">
    <location>
        <begin position="49"/>
        <end position="64"/>
    </location>
</feature>
<dbReference type="Proteomes" id="UP000054408">
    <property type="component" value="Unassembled WGS sequence"/>
</dbReference>
<keyword evidence="3" id="KW-1185">Reference proteome</keyword>
<dbReference type="GeneID" id="25570066"/>
<feature type="compositionally biased region" description="Low complexity" evidence="1">
    <location>
        <begin position="65"/>
        <end position="83"/>
    </location>
</feature>
<protein>
    <submittedName>
        <fullName evidence="2">Uncharacterized protein</fullName>
    </submittedName>
</protein>
<dbReference type="RefSeq" id="XP_013755636.1">
    <property type="nucleotide sequence ID" value="XM_013900182.1"/>
</dbReference>
<dbReference type="EMBL" id="GL349471">
    <property type="protein sequence ID" value="KNC52004.1"/>
    <property type="molecule type" value="Genomic_DNA"/>
</dbReference>